<dbReference type="SUPFAM" id="SSF51735">
    <property type="entry name" value="NAD(P)-binding Rossmann-fold domains"/>
    <property type="match status" value="1"/>
</dbReference>
<keyword evidence="4" id="KW-1185">Reference proteome</keyword>
<dbReference type="SUPFAM" id="SSF55347">
    <property type="entry name" value="Glyceraldehyde-3-phosphate dehydrogenase-like, C-terminal domain"/>
    <property type="match status" value="1"/>
</dbReference>
<dbReference type="RefSeq" id="XP_030842883.1">
    <property type="nucleotide sequence ID" value="XM_030987023.1"/>
</dbReference>
<dbReference type="RefSeq" id="XP_030842882.1">
    <property type="nucleotide sequence ID" value="XM_030987022.1"/>
</dbReference>
<evidence type="ECO:0000259" key="2">
    <source>
        <dbReference type="Pfam" id="PF02894"/>
    </source>
</evidence>
<evidence type="ECO:0000313" key="3">
    <source>
        <dbReference type="EnsemblMetazoa" id="XP_030842883"/>
    </source>
</evidence>
<dbReference type="InterPro" id="IPR000683">
    <property type="entry name" value="Gfo/Idh/MocA-like_OxRdtase_N"/>
</dbReference>
<feature type="domain" description="Gfo/Idh/MocA-like oxidoreductase C-terminal" evidence="2">
    <location>
        <begin position="154"/>
        <end position="434"/>
    </location>
</feature>
<dbReference type="GO" id="GO:0000166">
    <property type="term" value="F:nucleotide binding"/>
    <property type="evidence" value="ECO:0007669"/>
    <property type="project" value="InterPro"/>
</dbReference>
<evidence type="ECO:0000313" key="4">
    <source>
        <dbReference type="Proteomes" id="UP000007110"/>
    </source>
</evidence>
<dbReference type="OrthoDB" id="2129491at2759"/>
<dbReference type="InterPro" id="IPR004104">
    <property type="entry name" value="Gfo/Idh/MocA-like_OxRdtase_C"/>
</dbReference>
<dbReference type="Gene3D" id="3.30.360.10">
    <property type="entry name" value="Dihydrodipicolinate Reductase, domain 2"/>
    <property type="match status" value="1"/>
</dbReference>
<evidence type="ECO:0000259" key="1">
    <source>
        <dbReference type="Pfam" id="PF01408"/>
    </source>
</evidence>
<dbReference type="Pfam" id="PF01408">
    <property type="entry name" value="GFO_IDH_MocA"/>
    <property type="match status" value="1"/>
</dbReference>
<dbReference type="Proteomes" id="UP000007110">
    <property type="component" value="Unassembled WGS sequence"/>
</dbReference>
<dbReference type="InParanoid" id="A0A7M7SZI6"/>
<reference evidence="3" key="2">
    <citation type="submission" date="2021-01" db="UniProtKB">
        <authorList>
            <consortium name="EnsemblMetazoa"/>
        </authorList>
    </citation>
    <scope>IDENTIFICATION</scope>
</reference>
<accession>A0A7M7SZI6</accession>
<dbReference type="PANTHER" id="PTHR43377">
    <property type="entry name" value="BILIVERDIN REDUCTASE A"/>
    <property type="match status" value="1"/>
</dbReference>
<reference evidence="4" key="1">
    <citation type="submission" date="2015-02" db="EMBL/GenBank/DDBJ databases">
        <title>Genome sequencing for Strongylocentrotus purpuratus.</title>
        <authorList>
            <person name="Murali S."/>
            <person name="Liu Y."/>
            <person name="Vee V."/>
            <person name="English A."/>
            <person name="Wang M."/>
            <person name="Skinner E."/>
            <person name="Han Y."/>
            <person name="Muzny D.M."/>
            <person name="Worley K.C."/>
            <person name="Gibbs R.A."/>
        </authorList>
    </citation>
    <scope>NUCLEOTIDE SEQUENCE</scope>
</reference>
<sequence>MAESMNEDNAEPPREAKLVTAIVIGAGNRGQTYSGYALEFPDKLKIVGVADKRKFVRTHMQKIFDIPSENVFEDWSDLLEQNKFANAAIIATPDRHHLEPALACAAKGYHILLEKPMAVTEEDCRKIVKTCKENKVMLAVCHVLRHFPPTKKIKELIVSGVIGDVVNIQHLEPVGFYHYAHSYVRGNWHKESESTFSLLAKCCHDMDLIHWWMGPNRCQCVSSFGSLQHFRRENKPEGAGSRCVDCDIEQQCAYSAKKLYLGNVLRGNVGWPVSIITDVPTPDSVREALETGPYGKCVYEGENDVCDNQVVNMLFDGGRTATLTMVAFTEKICERQVRIFGTKGEITYSGGTSIHVYDFLTRLTKEIYPWSITPVRTRLTGHGCADFLLIQNFVEAIANDDPSLITTGPEDTLESHLLTFAAERARRQNRVVTIEPPMEW</sequence>
<proteinExistence type="predicted"/>
<feature type="domain" description="Gfo/Idh/MocA-like oxidoreductase N-terminal" evidence="1">
    <location>
        <begin position="22"/>
        <end position="141"/>
    </location>
</feature>
<dbReference type="Gene3D" id="3.40.50.720">
    <property type="entry name" value="NAD(P)-binding Rossmann-like Domain"/>
    <property type="match status" value="1"/>
</dbReference>
<dbReference type="EnsemblMetazoa" id="XM_030987022">
    <property type="protein sequence ID" value="XP_030842882"/>
    <property type="gene ID" value="LOC579607"/>
</dbReference>
<dbReference type="OMA" id="NVCDDQF"/>
<dbReference type="InterPro" id="IPR036291">
    <property type="entry name" value="NAD(P)-bd_dom_sf"/>
</dbReference>
<dbReference type="InterPro" id="IPR051450">
    <property type="entry name" value="Gfo/Idh/MocA_Oxidoreductases"/>
</dbReference>
<name>A0A7M7SZI6_STRPU</name>
<dbReference type="KEGG" id="spu:579607"/>
<organism evidence="3 4">
    <name type="scientific">Strongylocentrotus purpuratus</name>
    <name type="common">Purple sea urchin</name>
    <dbReference type="NCBI Taxonomy" id="7668"/>
    <lineage>
        <taxon>Eukaryota</taxon>
        <taxon>Metazoa</taxon>
        <taxon>Echinodermata</taxon>
        <taxon>Eleutherozoa</taxon>
        <taxon>Echinozoa</taxon>
        <taxon>Echinoidea</taxon>
        <taxon>Euechinoidea</taxon>
        <taxon>Echinacea</taxon>
        <taxon>Camarodonta</taxon>
        <taxon>Echinidea</taxon>
        <taxon>Strongylocentrotidae</taxon>
        <taxon>Strongylocentrotus</taxon>
    </lineage>
</organism>
<protein>
    <submittedName>
        <fullName evidence="3">Uncharacterized protein</fullName>
    </submittedName>
</protein>
<dbReference type="PANTHER" id="PTHR43377:SF2">
    <property type="entry name" value="BINDING ROSSMANN FOLD OXIDOREDUCTASE, PUTATIVE (AFU_ORTHOLOGUE AFUA_4G00560)-RELATED"/>
    <property type="match status" value="1"/>
</dbReference>
<dbReference type="AlphaFoldDB" id="A0A7M7SZI6"/>
<dbReference type="GeneID" id="579607"/>
<dbReference type="Pfam" id="PF02894">
    <property type="entry name" value="GFO_IDH_MocA_C"/>
    <property type="match status" value="1"/>
</dbReference>
<dbReference type="EnsemblMetazoa" id="XM_030987023">
    <property type="protein sequence ID" value="XP_030842883"/>
    <property type="gene ID" value="LOC579607"/>
</dbReference>